<organism evidence="1 2">
    <name type="scientific">Aspergillus melleus</name>
    <dbReference type="NCBI Taxonomy" id="138277"/>
    <lineage>
        <taxon>Eukaryota</taxon>
        <taxon>Fungi</taxon>
        <taxon>Dikarya</taxon>
        <taxon>Ascomycota</taxon>
        <taxon>Pezizomycotina</taxon>
        <taxon>Eurotiomycetes</taxon>
        <taxon>Eurotiomycetidae</taxon>
        <taxon>Eurotiales</taxon>
        <taxon>Aspergillaceae</taxon>
        <taxon>Aspergillus</taxon>
        <taxon>Aspergillus subgen. Circumdati</taxon>
    </lineage>
</organism>
<sequence>MATDAKLVTPEAAALPMDWEENVKDLTAALREVNHLVRLQTQTGGSALSAARNIWKKEGRSAFYKVCKSPKTVTLLREFHGYGAWFATYEGLLEILQGRTQMKRHELLNWQIAVCGGLAGEALWPLSHPLDVIKSKMQSDGPSKSTAT</sequence>
<name>A0ACC3AZ75_9EURO</name>
<proteinExistence type="predicted"/>
<reference evidence="1 2" key="1">
    <citation type="journal article" date="2023" name="ACS Omega">
        <title>Identification of the Neoaspergillic Acid Biosynthesis Gene Cluster by Establishing an In Vitro CRISPR-Ribonucleoprotein Genetic System in Aspergillus melleus.</title>
        <authorList>
            <person name="Yuan B."/>
            <person name="Grau M.F."/>
            <person name="Murata R.M."/>
            <person name="Torok T."/>
            <person name="Venkateswaran K."/>
            <person name="Stajich J.E."/>
            <person name="Wang C.C.C."/>
        </authorList>
    </citation>
    <scope>NUCLEOTIDE SEQUENCE [LARGE SCALE GENOMIC DNA]</scope>
    <source>
        <strain evidence="1 2">IMV 1140</strain>
    </source>
</reference>
<keyword evidence="2" id="KW-1185">Reference proteome</keyword>
<accession>A0ACC3AZ75</accession>
<comment type="caution">
    <text evidence="1">The sequence shown here is derived from an EMBL/GenBank/DDBJ whole genome shotgun (WGS) entry which is preliminary data.</text>
</comment>
<dbReference type="Proteomes" id="UP001177260">
    <property type="component" value="Unassembled WGS sequence"/>
</dbReference>
<evidence type="ECO:0000313" key="1">
    <source>
        <dbReference type="EMBL" id="KAK1143294.1"/>
    </source>
</evidence>
<evidence type="ECO:0000313" key="2">
    <source>
        <dbReference type="Proteomes" id="UP001177260"/>
    </source>
</evidence>
<dbReference type="EMBL" id="JAOPJF010000041">
    <property type="protein sequence ID" value="KAK1143294.1"/>
    <property type="molecule type" value="Genomic_DNA"/>
</dbReference>
<gene>
    <name evidence="1" type="ORF">N8T08_006821</name>
</gene>
<protein>
    <submittedName>
        <fullName evidence="1">Uncharacterized protein</fullName>
    </submittedName>
</protein>